<dbReference type="KEGG" id="rul:UC8_34700"/>
<dbReference type="OrthoDB" id="5487982at2"/>
<feature type="domain" description="PD-(D/E)XK endonuclease-like" evidence="2">
    <location>
        <begin position="722"/>
        <end position="987"/>
    </location>
</feature>
<gene>
    <name evidence="3" type="primary">rexB</name>
    <name evidence="3" type="ORF">UC8_34700</name>
</gene>
<dbReference type="AlphaFoldDB" id="A0A5B9QU13"/>
<keyword evidence="4" id="KW-1185">Reference proteome</keyword>
<reference evidence="3 4" key="1">
    <citation type="submission" date="2019-08" db="EMBL/GenBank/DDBJ databases">
        <title>Deep-cultivation of Planctomycetes and their phenomic and genomic characterization uncovers novel biology.</title>
        <authorList>
            <person name="Wiegand S."/>
            <person name="Jogler M."/>
            <person name="Boedeker C."/>
            <person name="Pinto D."/>
            <person name="Vollmers J."/>
            <person name="Rivas-Marin E."/>
            <person name="Kohn T."/>
            <person name="Peeters S.H."/>
            <person name="Heuer A."/>
            <person name="Rast P."/>
            <person name="Oberbeckmann S."/>
            <person name="Bunk B."/>
            <person name="Jeske O."/>
            <person name="Meyerdierks A."/>
            <person name="Storesund J.E."/>
            <person name="Kallscheuer N."/>
            <person name="Luecker S."/>
            <person name="Lage O.M."/>
            <person name="Pohl T."/>
            <person name="Merkel B.J."/>
            <person name="Hornburger P."/>
            <person name="Mueller R.-W."/>
            <person name="Bruemmer F."/>
            <person name="Labrenz M."/>
            <person name="Spormann A.M."/>
            <person name="Op den Camp H."/>
            <person name="Overmann J."/>
            <person name="Amann R."/>
            <person name="Jetten M.S.M."/>
            <person name="Mascher T."/>
            <person name="Medema M.H."/>
            <person name="Devos D.P."/>
            <person name="Kaster A.-K."/>
            <person name="Ovreas L."/>
            <person name="Rohde M."/>
            <person name="Galperin M.Y."/>
            <person name="Jogler C."/>
        </authorList>
    </citation>
    <scope>NUCLEOTIDE SEQUENCE [LARGE SCALE GENOMIC DNA]</scope>
    <source>
        <strain evidence="3 4">UC8</strain>
    </source>
</reference>
<evidence type="ECO:0000313" key="3">
    <source>
        <dbReference type="EMBL" id="QEG41449.1"/>
    </source>
</evidence>
<feature type="region of interest" description="Disordered" evidence="1">
    <location>
        <begin position="477"/>
        <end position="528"/>
    </location>
</feature>
<keyword evidence="3" id="KW-0378">Hydrolase</keyword>
<accession>A0A5B9QU13</accession>
<name>A0A5B9QU13_9BACT</name>
<evidence type="ECO:0000259" key="2">
    <source>
        <dbReference type="Pfam" id="PF12705"/>
    </source>
</evidence>
<dbReference type="Proteomes" id="UP000325286">
    <property type="component" value="Chromosome"/>
</dbReference>
<keyword evidence="3" id="KW-0067">ATP-binding</keyword>
<dbReference type="EC" id="3.6.4.12" evidence="3"/>
<dbReference type="Pfam" id="PF12705">
    <property type="entry name" value="PDDEXK_1"/>
    <property type="match status" value="1"/>
</dbReference>
<dbReference type="SUPFAM" id="SSF52540">
    <property type="entry name" value="P-loop containing nucleoside triphosphate hydrolases"/>
    <property type="match status" value="1"/>
</dbReference>
<dbReference type="InterPro" id="IPR038726">
    <property type="entry name" value="PDDEXK_AddAB-type"/>
</dbReference>
<protein>
    <submittedName>
        <fullName evidence="3">ATP-dependent helicase/deoxyribonuclease subunit B</fullName>
        <ecNumber evidence="3">3.6.4.12</ecNumber>
    </submittedName>
</protein>
<dbReference type="InterPro" id="IPR011604">
    <property type="entry name" value="PDDEXK-like_dom_sf"/>
</dbReference>
<dbReference type="GO" id="GO:0016787">
    <property type="term" value="F:hydrolase activity"/>
    <property type="evidence" value="ECO:0007669"/>
    <property type="project" value="UniProtKB-KW"/>
</dbReference>
<keyword evidence="3" id="KW-0547">Nucleotide-binding</keyword>
<keyword evidence="3" id="KW-0347">Helicase</keyword>
<dbReference type="SUPFAM" id="SSF52980">
    <property type="entry name" value="Restriction endonuclease-like"/>
    <property type="match status" value="1"/>
</dbReference>
<feature type="compositionally biased region" description="Basic and acidic residues" evidence="1">
    <location>
        <begin position="506"/>
        <end position="528"/>
    </location>
</feature>
<sequence length="1009" mass="111565">MKPPAKKSTAKKPTPQRVFLGWDEPLLPRAASYLRERYAAGGRWDLSRVTLVVPAGRARRRLEALLRLEAEEHDLQLTAGRVLTVGALPEELYGPGTELALELEQTLAWTRVLTSTDAGRLKPLMASLPPLEPLSPWMELAAALRRLHETLAADGLTFADVIPEVDTAAEQQRWRLLDSLLGEYRQQLAAAGRLDPFLARLEAVGKQQCRTAADVVLIGAADLNRSLCRMLDAVAERVTVLVAAPEDEQALFDAYGSVQPQEWNMKDLPLEDRHLVSAGDATEQVEAMASQLADFGTTFSADAITVGVTDESFVTFVETELQQCGIAAHREQGWPLAQTAPGRLLSLLSLLRTRMNWASLAALVRHADVYDWVDAQLQQWEAREPLKIEKKHARSANLPWLTQLDGFLGEHYPTQLDHPLPASAAAAYPLVPRLAELILKWIAPLTAGPQPLADWCDTLGRLVETIYPVDRDLQNVISGCPHPENPPLAKARPSQGEAEGGSGDNDAPRDGGEERAGRAEHSTDLDPRSRLAVERITAMLDRLAGLSETLDVAVPAASAIEMLMGRLADAPIVLPAEPEMVEILGWLDLALDDSLAMVVVGFNHPYVPESVTADAFLPGSLRSRLNISDNDRRYARDAFSLHLILSTRSATRLVVGRRGPDGSPTPPSRLLSAASGTDVARRVMMLLDQPPPVAPVQHLWSGKAARTELPIPTAGKARIDVMSVTAFSAYLACPFRFYLRHVLGLRPMDDQSRELQANQFGDLVHAALEEFGDDEKHRLAEDPKEIQDHLFEHLHAYAEQRFGADPAAAVRMQIHQAERRLMLVAEEQARRRAEGWEIRFAEASVDPKNGAGIDVDGRRMGLKGRFDRIDFHPGTGQWAILDYKTHGHKPLKKHIDSATGNWIDLQLPLYRLMAPYLDIDAPIEDIELGYFNVAEQAGNTGVNLAEFTPEQFDEANEVIYDCIRRIWRNDFARSSEPVTYDDYAMICQTGLAQTLLDEFASEAESEESF</sequence>
<evidence type="ECO:0000313" key="4">
    <source>
        <dbReference type="Proteomes" id="UP000325286"/>
    </source>
</evidence>
<dbReference type="InterPro" id="IPR027417">
    <property type="entry name" value="P-loop_NTPase"/>
</dbReference>
<proteinExistence type="predicted"/>
<dbReference type="Gene3D" id="3.90.320.10">
    <property type="match status" value="1"/>
</dbReference>
<dbReference type="RefSeq" id="WP_068131771.1">
    <property type="nucleotide sequence ID" value="NZ_CP042914.1"/>
</dbReference>
<dbReference type="InterPro" id="IPR011335">
    <property type="entry name" value="Restrct_endonuc-II-like"/>
</dbReference>
<organism evidence="3 4">
    <name type="scientific">Roseimaritima ulvae</name>
    <dbReference type="NCBI Taxonomy" id="980254"/>
    <lineage>
        <taxon>Bacteria</taxon>
        <taxon>Pseudomonadati</taxon>
        <taxon>Planctomycetota</taxon>
        <taxon>Planctomycetia</taxon>
        <taxon>Pirellulales</taxon>
        <taxon>Pirellulaceae</taxon>
        <taxon>Roseimaritima</taxon>
    </lineage>
</organism>
<dbReference type="GO" id="GO:0003678">
    <property type="term" value="F:DNA helicase activity"/>
    <property type="evidence" value="ECO:0007669"/>
    <property type="project" value="UniProtKB-EC"/>
</dbReference>
<evidence type="ECO:0000256" key="1">
    <source>
        <dbReference type="SAM" id="MobiDB-lite"/>
    </source>
</evidence>
<dbReference type="EMBL" id="CP042914">
    <property type="protein sequence ID" value="QEG41449.1"/>
    <property type="molecule type" value="Genomic_DNA"/>
</dbReference>